<comment type="caution">
    <text evidence="1">The sequence shown here is derived from an EMBL/GenBank/DDBJ whole genome shotgun (WGS) entry which is preliminary data.</text>
</comment>
<name>A0A9N9K0Y5_9GLOM</name>
<dbReference type="EMBL" id="CAJVPY010041134">
    <property type="protein sequence ID" value="CAG8806365.1"/>
    <property type="molecule type" value="Genomic_DNA"/>
</dbReference>
<evidence type="ECO:0000313" key="2">
    <source>
        <dbReference type="Proteomes" id="UP000789405"/>
    </source>
</evidence>
<keyword evidence="2" id="KW-1185">Reference proteome</keyword>
<proteinExistence type="predicted"/>
<protein>
    <submittedName>
        <fullName evidence="1">17094_t:CDS:1</fullName>
    </submittedName>
</protein>
<dbReference type="AlphaFoldDB" id="A0A9N9K0Y5"/>
<dbReference type="Proteomes" id="UP000789405">
    <property type="component" value="Unassembled WGS sequence"/>
</dbReference>
<reference evidence="1" key="1">
    <citation type="submission" date="2021-06" db="EMBL/GenBank/DDBJ databases">
        <authorList>
            <person name="Kallberg Y."/>
            <person name="Tangrot J."/>
            <person name="Rosling A."/>
        </authorList>
    </citation>
    <scope>NUCLEOTIDE SEQUENCE</scope>
    <source>
        <strain evidence="1">MA453B</strain>
    </source>
</reference>
<evidence type="ECO:0000313" key="1">
    <source>
        <dbReference type="EMBL" id="CAG8806365.1"/>
    </source>
</evidence>
<gene>
    <name evidence="1" type="ORF">DERYTH_LOCUS24457</name>
</gene>
<sequence length="138" mass="16080">MTEDNIKPVTKETIVKDNISRADMANPILYQELRENIKMVIKSLTEQQNTIMAISSIRRQVENKKIQISLCQLLEIVKPEIQQDIINSIANPDISQRNRTLKEKKTIFNDTASESAINLDHRYEIVLLAYKKLLFFYN</sequence>
<accession>A0A9N9K0Y5</accession>
<organism evidence="1 2">
    <name type="scientific">Dentiscutata erythropus</name>
    <dbReference type="NCBI Taxonomy" id="1348616"/>
    <lineage>
        <taxon>Eukaryota</taxon>
        <taxon>Fungi</taxon>
        <taxon>Fungi incertae sedis</taxon>
        <taxon>Mucoromycota</taxon>
        <taxon>Glomeromycotina</taxon>
        <taxon>Glomeromycetes</taxon>
        <taxon>Diversisporales</taxon>
        <taxon>Gigasporaceae</taxon>
        <taxon>Dentiscutata</taxon>
    </lineage>
</organism>
<dbReference type="OrthoDB" id="2430025at2759"/>